<comment type="caution">
    <text evidence="2">The sequence shown here is derived from an EMBL/GenBank/DDBJ whole genome shotgun (WGS) entry which is preliminary data.</text>
</comment>
<feature type="compositionally biased region" description="Polar residues" evidence="1">
    <location>
        <begin position="130"/>
        <end position="141"/>
    </location>
</feature>
<reference evidence="2" key="1">
    <citation type="submission" date="2021-03" db="EMBL/GenBank/DDBJ databases">
        <title>Draft genome sequence of rust myrtle Austropuccinia psidii MF-1, a brazilian biotype.</title>
        <authorList>
            <person name="Quecine M.C."/>
            <person name="Pachon D.M.R."/>
            <person name="Bonatelli M.L."/>
            <person name="Correr F.H."/>
            <person name="Franceschini L.M."/>
            <person name="Leite T.F."/>
            <person name="Margarido G.R.A."/>
            <person name="Almeida C.A."/>
            <person name="Ferrarezi J.A."/>
            <person name="Labate C.A."/>
        </authorList>
    </citation>
    <scope>NUCLEOTIDE SEQUENCE</scope>
    <source>
        <strain evidence="2">MF-1</strain>
    </source>
</reference>
<keyword evidence="3" id="KW-1185">Reference proteome</keyword>
<feature type="region of interest" description="Disordered" evidence="1">
    <location>
        <begin position="1"/>
        <end position="70"/>
    </location>
</feature>
<gene>
    <name evidence="2" type="ORF">O181_020583</name>
</gene>
<evidence type="ECO:0000313" key="2">
    <source>
        <dbReference type="EMBL" id="MBW0480868.1"/>
    </source>
</evidence>
<name>A0A9Q3CD74_9BASI</name>
<feature type="compositionally biased region" description="Basic and acidic residues" evidence="1">
    <location>
        <begin position="10"/>
        <end position="19"/>
    </location>
</feature>
<evidence type="ECO:0000256" key="1">
    <source>
        <dbReference type="SAM" id="MobiDB-lite"/>
    </source>
</evidence>
<feature type="compositionally biased region" description="Polar residues" evidence="1">
    <location>
        <begin position="40"/>
        <end position="54"/>
    </location>
</feature>
<feature type="compositionally biased region" description="Basic and acidic residues" evidence="1">
    <location>
        <begin position="85"/>
        <end position="94"/>
    </location>
</feature>
<proteinExistence type="predicted"/>
<dbReference type="Proteomes" id="UP000765509">
    <property type="component" value="Unassembled WGS sequence"/>
</dbReference>
<feature type="compositionally biased region" description="Basic and acidic residues" evidence="1">
    <location>
        <begin position="115"/>
        <end position="124"/>
    </location>
</feature>
<feature type="region of interest" description="Disordered" evidence="1">
    <location>
        <begin position="85"/>
        <end position="141"/>
    </location>
</feature>
<protein>
    <submittedName>
        <fullName evidence="2">Uncharacterized protein</fullName>
    </submittedName>
</protein>
<dbReference type="EMBL" id="AVOT02006137">
    <property type="protein sequence ID" value="MBW0480868.1"/>
    <property type="molecule type" value="Genomic_DNA"/>
</dbReference>
<accession>A0A9Q3CD74</accession>
<sequence length="141" mass="15933">MEATIQTNKMDLDKEDARTRPGLAGLPKERNIKRVPEFPSISQGKNNQTVTSLEPITFQGKGQKDKESVEEQNYLICRPKEGTEIHQDLEKEEPVVSISFKPAPELHKDKPKRPQKMEGSRKNQGEVQCKANSQNPTHKGT</sequence>
<evidence type="ECO:0000313" key="3">
    <source>
        <dbReference type="Proteomes" id="UP000765509"/>
    </source>
</evidence>
<feature type="compositionally biased region" description="Basic and acidic residues" evidence="1">
    <location>
        <begin position="27"/>
        <end position="36"/>
    </location>
</feature>
<organism evidence="2 3">
    <name type="scientific">Austropuccinia psidii MF-1</name>
    <dbReference type="NCBI Taxonomy" id="1389203"/>
    <lineage>
        <taxon>Eukaryota</taxon>
        <taxon>Fungi</taxon>
        <taxon>Dikarya</taxon>
        <taxon>Basidiomycota</taxon>
        <taxon>Pucciniomycotina</taxon>
        <taxon>Pucciniomycetes</taxon>
        <taxon>Pucciniales</taxon>
        <taxon>Sphaerophragmiaceae</taxon>
        <taxon>Austropuccinia</taxon>
    </lineage>
</organism>
<dbReference type="AlphaFoldDB" id="A0A9Q3CD74"/>